<dbReference type="RefSeq" id="WP_310227775.1">
    <property type="nucleotide sequence ID" value="NZ_JAVDWV010000038.1"/>
</dbReference>
<organism evidence="1 2">
    <name type="scientific">Sphingobium xenophagum</name>
    <dbReference type="NCBI Taxonomy" id="121428"/>
    <lineage>
        <taxon>Bacteria</taxon>
        <taxon>Pseudomonadati</taxon>
        <taxon>Pseudomonadota</taxon>
        <taxon>Alphaproteobacteria</taxon>
        <taxon>Sphingomonadales</taxon>
        <taxon>Sphingomonadaceae</taxon>
        <taxon>Sphingobium</taxon>
    </lineage>
</organism>
<dbReference type="InterPro" id="IPR029045">
    <property type="entry name" value="ClpP/crotonase-like_dom_sf"/>
</dbReference>
<accession>A0ABU1X6S4</accession>
<dbReference type="EMBL" id="JAVDWV010000038">
    <property type="protein sequence ID" value="MDR7157270.1"/>
    <property type="molecule type" value="Genomic_DNA"/>
</dbReference>
<name>A0ABU1X6S4_SPHXE</name>
<evidence type="ECO:0000313" key="1">
    <source>
        <dbReference type="EMBL" id="MDR7157270.1"/>
    </source>
</evidence>
<dbReference type="PANTHER" id="PTHR11941:SF54">
    <property type="entry name" value="ENOYL-COA HYDRATASE, MITOCHONDRIAL"/>
    <property type="match status" value="1"/>
</dbReference>
<keyword evidence="2" id="KW-1185">Reference proteome</keyword>
<sequence length="248" mass="26674">MPKPLVKRHDSDGVATLTLNRPEVLNAISADSFRELRAHVDDIVARPDEVGCVVLCGAGRSFCAGADLKAFKNRKPTDSDPTTFNRATMTALASLPQPVIAAVHGHCMTGGLELALTSDIIIAADNTRFADTHQKLGLHAGWGLTQRLPRRIGSAMAKEMMFSGREVLTDEALRIGLVNRVVPLDRLQDEVQALAALIASHPRGVARWVKTVIDKGSEMTLGDGLALEIETNPGRNPDLEARLSKGGF</sequence>
<comment type="caution">
    <text evidence="1">The sequence shown here is derived from an EMBL/GenBank/DDBJ whole genome shotgun (WGS) entry which is preliminary data.</text>
</comment>
<dbReference type="SUPFAM" id="SSF52096">
    <property type="entry name" value="ClpP/crotonase"/>
    <property type="match status" value="1"/>
</dbReference>
<protein>
    <submittedName>
        <fullName evidence="1">Enoyl-CoA hydratase/carnithine racemase</fullName>
    </submittedName>
</protein>
<dbReference type="PANTHER" id="PTHR11941">
    <property type="entry name" value="ENOYL-COA HYDRATASE-RELATED"/>
    <property type="match status" value="1"/>
</dbReference>
<dbReference type="Proteomes" id="UP001267638">
    <property type="component" value="Unassembled WGS sequence"/>
</dbReference>
<proteinExistence type="predicted"/>
<reference evidence="1 2" key="1">
    <citation type="submission" date="2023-07" db="EMBL/GenBank/DDBJ databases">
        <title>Sorghum-associated microbial communities from plants grown in Nebraska, USA.</title>
        <authorList>
            <person name="Schachtman D."/>
        </authorList>
    </citation>
    <scope>NUCLEOTIDE SEQUENCE [LARGE SCALE GENOMIC DNA]</scope>
    <source>
        <strain evidence="1 2">4256</strain>
    </source>
</reference>
<evidence type="ECO:0000313" key="2">
    <source>
        <dbReference type="Proteomes" id="UP001267638"/>
    </source>
</evidence>
<dbReference type="Gene3D" id="3.90.226.10">
    <property type="entry name" value="2-enoyl-CoA Hydratase, Chain A, domain 1"/>
    <property type="match status" value="1"/>
</dbReference>
<dbReference type="CDD" id="cd06558">
    <property type="entry name" value="crotonase-like"/>
    <property type="match status" value="1"/>
</dbReference>
<dbReference type="InterPro" id="IPR001753">
    <property type="entry name" value="Enoyl-CoA_hydra/iso"/>
</dbReference>
<dbReference type="Pfam" id="PF00378">
    <property type="entry name" value="ECH_1"/>
    <property type="match status" value="1"/>
</dbReference>
<gene>
    <name evidence="1" type="ORF">J2W40_004118</name>
</gene>